<keyword evidence="2" id="KW-0433">Leucine-rich repeat</keyword>
<evidence type="ECO:0000256" key="2">
    <source>
        <dbReference type="ARBA" id="ARBA00022614"/>
    </source>
</evidence>
<gene>
    <name evidence="7" type="ORF">RND71_030773</name>
</gene>
<name>A0AAE1V8K4_9SOLA</name>
<dbReference type="GO" id="GO:0016020">
    <property type="term" value="C:membrane"/>
    <property type="evidence" value="ECO:0007669"/>
    <property type="project" value="UniProtKB-SubCell"/>
</dbReference>
<dbReference type="PANTHER" id="PTHR27008:SF602">
    <property type="entry name" value="LRR RECEPTOR-LIKE SERINE_THREONINE-PROTEIN KINASE EFR"/>
    <property type="match status" value="1"/>
</dbReference>
<dbReference type="InterPro" id="IPR032675">
    <property type="entry name" value="LRR_dom_sf"/>
</dbReference>
<evidence type="ECO:0000256" key="4">
    <source>
        <dbReference type="ARBA" id="ARBA00022737"/>
    </source>
</evidence>
<dbReference type="AlphaFoldDB" id="A0AAE1V8K4"/>
<keyword evidence="3" id="KW-0812">Transmembrane</keyword>
<dbReference type="Gene3D" id="3.80.10.10">
    <property type="entry name" value="Ribonuclease Inhibitor"/>
    <property type="match status" value="1"/>
</dbReference>
<evidence type="ECO:0000256" key="6">
    <source>
        <dbReference type="ARBA" id="ARBA00023136"/>
    </source>
</evidence>
<dbReference type="SUPFAM" id="SSF52058">
    <property type="entry name" value="L domain-like"/>
    <property type="match status" value="1"/>
</dbReference>
<evidence type="ECO:0000313" key="7">
    <source>
        <dbReference type="EMBL" id="KAK4351460.1"/>
    </source>
</evidence>
<evidence type="ECO:0000313" key="8">
    <source>
        <dbReference type="Proteomes" id="UP001291623"/>
    </source>
</evidence>
<dbReference type="Proteomes" id="UP001291623">
    <property type="component" value="Unassembled WGS sequence"/>
</dbReference>
<reference evidence="7" key="1">
    <citation type="submission" date="2023-12" db="EMBL/GenBank/DDBJ databases">
        <title>Genome assembly of Anisodus tanguticus.</title>
        <authorList>
            <person name="Wang Y.-J."/>
        </authorList>
    </citation>
    <scope>NUCLEOTIDE SEQUENCE</scope>
    <source>
        <strain evidence="7">KB-2021</strain>
        <tissue evidence="7">Leaf</tissue>
    </source>
</reference>
<dbReference type="InterPro" id="IPR051809">
    <property type="entry name" value="Plant_receptor-like_S/T_kinase"/>
</dbReference>
<protein>
    <submittedName>
        <fullName evidence="7">Uncharacterized protein</fullName>
    </submittedName>
</protein>
<evidence type="ECO:0000256" key="5">
    <source>
        <dbReference type="ARBA" id="ARBA00022989"/>
    </source>
</evidence>
<dbReference type="EMBL" id="JAVYJV010000016">
    <property type="protein sequence ID" value="KAK4351460.1"/>
    <property type="molecule type" value="Genomic_DNA"/>
</dbReference>
<dbReference type="PANTHER" id="PTHR27008">
    <property type="entry name" value="OS04G0122200 PROTEIN"/>
    <property type="match status" value="1"/>
</dbReference>
<proteinExistence type="predicted"/>
<keyword evidence="4" id="KW-0677">Repeat</keyword>
<evidence type="ECO:0000256" key="3">
    <source>
        <dbReference type="ARBA" id="ARBA00022692"/>
    </source>
</evidence>
<dbReference type="InterPro" id="IPR001611">
    <property type="entry name" value="Leu-rich_rpt"/>
</dbReference>
<evidence type="ECO:0000256" key="1">
    <source>
        <dbReference type="ARBA" id="ARBA00004370"/>
    </source>
</evidence>
<keyword evidence="5" id="KW-1133">Transmembrane helix</keyword>
<keyword evidence="8" id="KW-1185">Reference proteome</keyword>
<comment type="caution">
    <text evidence="7">The sequence shown here is derived from an EMBL/GenBank/DDBJ whole genome shotgun (WGS) entry which is preliminary data.</text>
</comment>
<keyword evidence="6" id="KW-0472">Membrane</keyword>
<accession>A0AAE1V8K4</accession>
<organism evidence="7 8">
    <name type="scientific">Anisodus tanguticus</name>
    <dbReference type="NCBI Taxonomy" id="243964"/>
    <lineage>
        <taxon>Eukaryota</taxon>
        <taxon>Viridiplantae</taxon>
        <taxon>Streptophyta</taxon>
        <taxon>Embryophyta</taxon>
        <taxon>Tracheophyta</taxon>
        <taxon>Spermatophyta</taxon>
        <taxon>Magnoliopsida</taxon>
        <taxon>eudicotyledons</taxon>
        <taxon>Gunneridae</taxon>
        <taxon>Pentapetalae</taxon>
        <taxon>asterids</taxon>
        <taxon>lamiids</taxon>
        <taxon>Solanales</taxon>
        <taxon>Solanaceae</taxon>
        <taxon>Solanoideae</taxon>
        <taxon>Hyoscyameae</taxon>
        <taxon>Anisodus</taxon>
    </lineage>
</organism>
<dbReference type="Pfam" id="PF00560">
    <property type="entry name" value="LRR_1"/>
    <property type="match status" value="1"/>
</dbReference>
<comment type="subcellular location">
    <subcellularLocation>
        <location evidence="1">Membrane</location>
    </subcellularLocation>
</comment>
<sequence length="147" mass="15668">MSAVQLLAFHLHKLSGTLPSNLGHGMPILEEFLCGGNNLSGFISASISNSSRLRVLDLAGNSFKGLIPESLGNLEYLEDLNLIKNKFFSDSTFSFLASLTNCDNPLDGVLPASIGNLSNSLNSFEGNDCKLKGVIPHEIGNLTGDKD</sequence>